<dbReference type="FunFam" id="3.30.450.20:FF:000099">
    <property type="entry name" value="Sensory box sensor histidine kinase"/>
    <property type="match status" value="1"/>
</dbReference>
<evidence type="ECO:0000256" key="2">
    <source>
        <dbReference type="ARBA" id="ARBA00012438"/>
    </source>
</evidence>
<feature type="domain" description="PAS" evidence="6">
    <location>
        <begin position="247"/>
        <end position="291"/>
    </location>
</feature>
<proteinExistence type="predicted"/>
<dbReference type="InterPro" id="IPR013655">
    <property type="entry name" value="PAS_fold_3"/>
</dbReference>
<keyword evidence="5" id="KW-0418">Kinase</keyword>
<keyword evidence="9" id="KW-1185">Reference proteome</keyword>
<evidence type="ECO:0000256" key="5">
    <source>
        <dbReference type="ARBA" id="ARBA00022777"/>
    </source>
</evidence>
<sequence length="507" mass="58422">MLDATRLYADASHFKLEDICGKHILDTFANNPEKTDEHGKQNVMASLRFVLANKKPHMMPIVRYDVPLEQGGFERRYWRTSHTPILDPAGNLVYILQEARDVTALVLQEQLNEQNRERLSLLTNTLHAVTWDYDIENNRMSWGVNLQEAFGYSPEEMGQPNTGNTGWLSRVHPDDAAAALESLRQAAEAGHKYWSCEYRFRKANGTYAYVLDQGYFVYNDNNKPVRQVGAMIDLTESKQSEKTLKETNERFWHLLEKQPYMSFMADAKGRITYFNDNWYEYTGISKGQVDGWINAVHPEDSAHVLTAWNEATRYGHAFEQEYRIRNHVDGQYRLFLDRSVPMYDEEGKVKFWIGTMTDIEDQREALTQVQLKEQQFANILNLLPAHLCLLMGPTHTCRYVTPGIYSMYGNRHYLGKPASEIWPETQPIHFTEVFDKVYQQQEPVSFKEVLVPITPSYSGPQKNAYFNIQFQPLLDPNRHIEGVLLSAVEVTALVECKQKAASSGVPD</sequence>
<evidence type="ECO:0000256" key="4">
    <source>
        <dbReference type="ARBA" id="ARBA00022679"/>
    </source>
</evidence>
<dbReference type="STRING" id="1797110.A3841_14710"/>
<evidence type="ECO:0000256" key="1">
    <source>
        <dbReference type="ARBA" id="ARBA00000085"/>
    </source>
</evidence>
<protein>
    <recommendedName>
        <fullName evidence="2">histidine kinase</fullName>
        <ecNumber evidence="2">2.7.13.3</ecNumber>
    </recommendedName>
</protein>
<evidence type="ECO:0000259" key="7">
    <source>
        <dbReference type="PROSITE" id="PS50113"/>
    </source>
</evidence>
<dbReference type="PROSITE" id="PS50112">
    <property type="entry name" value="PAS"/>
    <property type="match status" value="2"/>
</dbReference>
<dbReference type="SUPFAM" id="SSF55785">
    <property type="entry name" value="PYP-like sensor domain (PAS domain)"/>
    <property type="match status" value="3"/>
</dbReference>
<dbReference type="PANTHER" id="PTHR43304">
    <property type="entry name" value="PHYTOCHROME-LIKE PROTEIN CPH1"/>
    <property type="match status" value="1"/>
</dbReference>
<reference evidence="8 9" key="1">
    <citation type="submission" date="2016-03" db="EMBL/GenBank/DDBJ databases">
        <title>Genome sequence of Pontibacter sp. nov., of the family cytophagaceae, isolated from marine sediment of the Yellow Sea, China.</title>
        <authorList>
            <person name="Zhang G."/>
            <person name="Zhang R."/>
        </authorList>
    </citation>
    <scope>NUCLEOTIDE SEQUENCE [LARGE SCALE GENOMIC DNA]</scope>
    <source>
        <strain evidence="8 9">S10-8</strain>
    </source>
</reference>
<comment type="catalytic activity">
    <reaction evidence="1">
        <text>ATP + protein L-histidine = ADP + protein N-phospho-L-histidine.</text>
        <dbReference type="EC" id="2.7.13.3"/>
    </reaction>
</comment>
<dbReference type="Gene3D" id="3.30.450.20">
    <property type="entry name" value="PAS domain"/>
    <property type="match status" value="4"/>
</dbReference>
<keyword evidence="3" id="KW-0597">Phosphoprotein</keyword>
<dbReference type="SMART" id="SM00091">
    <property type="entry name" value="PAS"/>
    <property type="match status" value="3"/>
</dbReference>
<evidence type="ECO:0000256" key="3">
    <source>
        <dbReference type="ARBA" id="ARBA00022553"/>
    </source>
</evidence>
<dbReference type="NCBIfam" id="TIGR00229">
    <property type="entry name" value="sensory_box"/>
    <property type="match status" value="2"/>
</dbReference>
<feature type="domain" description="PAC" evidence="7">
    <location>
        <begin position="318"/>
        <end position="371"/>
    </location>
</feature>
<dbReference type="EC" id="2.7.13.3" evidence="2"/>
<evidence type="ECO:0000313" key="9">
    <source>
        <dbReference type="Proteomes" id="UP000186551"/>
    </source>
</evidence>
<dbReference type="InterPro" id="IPR001610">
    <property type="entry name" value="PAC"/>
</dbReference>
<dbReference type="GO" id="GO:0004673">
    <property type="term" value="F:protein histidine kinase activity"/>
    <property type="evidence" value="ECO:0007669"/>
    <property type="project" value="UniProtKB-EC"/>
</dbReference>
<feature type="domain" description="PAS" evidence="6">
    <location>
        <begin position="115"/>
        <end position="190"/>
    </location>
</feature>
<dbReference type="InterPro" id="IPR052162">
    <property type="entry name" value="Sensor_kinase/Photoreceptor"/>
</dbReference>
<dbReference type="InterPro" id="IPR035965">
    <property type="entry name" value="PAS-like_dom_sf"/>
</dbReference>
<dbReference type="EMBL" id="LVWA01000004">
    <property type="protein sequence ID" value="OKL41074.1"/>
    <property type="molecule type" value="Genomic_DNA"/>
</dbReference>
<accession>A0A1Q5PFR8</accession>
<dbReference type="PROSITE" id="PS50113">
    <property type="entry name" value="PAC"/>
    <property type="match status" value="2"/>
</dbReference>
<feature type="domain" description="PAC" evidence="7">
    <location>
        <begin position="194"/>
        <end position="246"/>
    </location>
</feature>
<evidence type="ECO:0000313" key="8">
    <source>
        <dbReference type="EMBL" id="OKL41074.1"/>
    </source>
</evidence>
<dbReference type="InterPro" id="IPR000014">
    <property type="entry name" value="PAS"/>
</dbReference>
<dbReference type="AlphaFoldDB" id="A0A1Q5PFR8"/>
<dbReference type="CDD" id="cd00130">
    <property type="entry name" value="PAS"/>
    <property type="match status" value="1"/>
</dbReference>
<dbReference type="Proteomes" id="UP000186551">
    <property type="component" value="Unassembled WGS sequence"/>
</dbReference>
<comment type="caution">
    <text evidence="8">The sequence shown here is derived from an EMBL/GenBank/DDBJ whole genome shotgun (WGS) entry which is preliminary data.</text>
</comment>
<organism evidence="8 9">
    <name type="scientific">Pontibacter flavimaris</name>
    <dbReference type="NCBI Taxonomy" id="1797110"/>
    <lineage>
        <taxon>Bacteria</taxon>
        <taxon>Pseudomonadati</taxon>
        <taxon>Bacteroidota</taxon>
        <taxon>Cytophagia</taxon>
        <taxon>Cytophagales</taxon>
        <taxon>Hymenobacteraceae</taxon>
        <taxon>Pontibacter</taxon>
    </lineage>
</organism>
<name>A0A1Q5PFR8_9BACT</name>
<dbReference type="SMART" id="SM00086">
    <property type="entry name" value="PAC"/>
    <property type="match status" value="3"/>
</dbReference>
<gene>
    <name evidence="8" type="ORF">A3841_14710</name>
</gene>
<dbReference type="PANTHER" id="PTHR43304:SF1">
    <property type="entry name" value="PAC DOMAIN-CONTAINING PROTEIN"/>
    <property type="match status" value="1"/>
</dbReference>
<keyword evidence="4" id="KW-0808">Transferase</keyword>
<dbReference type="InterPro" id="IPR000700">
    <property type="entry name" value="PAS-assoc_C"/>
</dbReference>
<dbReference type="Pfam" id="PF08447">
    <property type="entry name" value="PAS_3"/>
    <property type="match status" value="2"/>
</dbReference>
<evidence type="ECO:0000259" key="6">
    <source>
        <dbReference type="PROSITE" id="PS50112"/>
    </source>
</evidence>